<gene>
    <name evidence="4" type="ORF">SAMN04489740_2341</name>
</gene>
<dbReference type="InterPro" id="IPR045598">
    <property type="entry name" value="DUF6457"/>
</dbReference>
<evidence type="ECO:0000256" key="1">
    <source>
        <dbReference type="ARBA" id="ARBA00022679"/>
    </source>
</evidence>
<dbReference type="InterPro" id="IPR025877">
    <property type="entry name" value="MobA-like_NTP_Trfase"/>
</dbReference>
<accession>A0A1H5L929</accession>
<feature type="domain" description="DUF6457" evidence="3">
    <location>
        <begin position="225"/>
        <end position="311"/>
    </location>
</feature>
<evidence type="ECO:0000313" key="5">
    <source>
        <dbReference type="Proteomes" id="UP000182725"/>
    </source>
</evidence>
<evidence type="ECO:0000313" key="4">
    <source>
        <dbReference type="EMBL" id="SEE73057.1"/>
    </source>
</evidence>
<evidence type="ECO:0000259" key="3">
    <source>
        <dbReference type="Pfam" id="PF20058"/>
    </source>
</evidence>
<keyword evidence="1" id="KW-0808">Transferase</keyword>
<dbReference type="RefSeq" id="WP_244516866.1">
    <property type="nucleotide sequence ID" value="NZ_FNTV01000001.1"/>
</dbReference>
<dbReference type="AlphaFoldDB" id="A0A1H5L929"/>
<dbReference type="InterPro" id="IPR029044">
    <property type="entry name" value="Nucleotide-diphossugar_trans"/>
</dbReference>
<dbReference type="Pfam" id="PF12804">
    <property type="entry name" value="NTP_transf_3"/>
    <property type="match status" value="1"/>
</dbReference>
<dbReference type="SUPFAM" id="SSF53448">
    <property type="entry name" value="Nucleotide-diphospho-sugar transferases"/>
    <property type="match status" value="1"/>
</dbReference>
<protein>
    <submittedName>
        <fullName evidence="4">Molybdopterin-guanine dinucleotide biosynthesis protein A</fullName>
    </submittedName>
</protein>
<sequence length="324" mass="32342">MQAVILAGGQSRRLGGVPKAGLLLDGQTLLARTVDAAARVLASATTADGDRTRSGRIAVVGPHQSINGWLGTATSRADVVTVQEDPPFAGPAAGIAAGVSALADSGDYVLVLACDMPHAEALAELLVLELGSCGPGEGVMAVSDGRMQPLAAIYPQALLQGAVEAARAAHRLENASVFSLIANVATKECAVPSGLAADIDTWADAREQGLRAGPADAEGQQLENQDEVLQAWTQKLLAAFEIADIEVDVDAVLKLAGVAAHSIVRPAAPVTTFVAGLAAGLAAGMGQTSEATAMAAALGMAKALAAAEAADQPPTPGSAAPAGN</sequence>
<organism evidence="4 5">
    <name type="scientific">Arthrobacter alpinus</name>
    <dbReference type="NCBI Taxonomy" id="656366"/>
    <lineage>
        <taxon>Bacteria</taxon>
        <taxon>Bacillati</taxon>
        <taxon>Actinomycetota</taxon>
        <taxon>Actinomycetes</taxon>
        <taxon>Micrococcales</taxon>
        <taxon>Micrococcaceae</taxon>
        <taxon>Arthrobacter</taxon>
    </lineage>
</organism>
<dbReference type="Pfam" id="PF20058">
    <property type="entry name" value="DUF6457"/>
    <property type="match status" value="1"/>
</dbReference>
<dbReference type="Proteomes" id="UP000182725">
    <property type="component" value="Unassembled WGS sequence"/>
</dbReference>
<dbReference type="Gene3D" id="3.90.550.10">
    <property type="entry name" value="Spore Coat Polysaccharide Biosynthesis Protein SpsA, Chain A"/>
    <property type="match status" value="1"/>
</dbReference>
<evidence type="ECO:0000259" key="2">
    <source>
        <dbReference type="Pfam" id="PF12804"/>
    </source>
</evidence>
<dbReference type="EMBL" id="FNTV01000001">
    <property type="protein sequence ID" value="SEE73057.1"/>
    <property type="molecule type" value="Genomic_DNA"/>
</dbReference>
<reference evidence="4 5" key="1">
    <citation type="submission" date="2016-10" db="EMBL/GenBank/DDBJ databases">
        <authorList>
            <person name="de Groot N.N."/>
        </authorList>
    </citation>
    <scope>NUCLEOTIDE SEQUENCE [LARGE SCALE GENOMIC DNA]</scope>
    <source>
        <strain evidence="4 5">DSM 22274</strain>
    </source>
</reference>
<dbReference type="PANTHER" id="PTHR19136:SF81">
    <property type="entry name" value="MOLYBDENUM COFACTOR GUANYLYLTRANSFERASE"/>
    <property type="match status" value="1"/>
</dbReference>
<feature type="domain" description="MobA-like NTP transferase" evidence="2">
    <location>
        <begin position="3"/>
        <end position="172"/>
    </location>
</feature>
<name>A0A1H5L929_9MICC</name>
<proteinExistence type="predicted"/>
<dbReference type="GO" id="GO:0016779">
    <property type="term" value="F:nucleotidyltransferase activity"/>
    <property type="evidence" value="ECO:0007669"/>
    <property type="project" value="TreeGrafter"/>
</dbReference>
<dbReference type="PANTHER" id="PTHR19136">
    <property type="entry name" value="MOLYBDENUM COFACTOR GUANYLYLTRANSFERASE"/>
    <property type="match status" value="1"/>
</dbReference>